<gene>
    <name evidence="2" type="ORF">CFIMG_008059RA00001</name>
</gene>
<name>A0A2C5X9B9_9PEZI</name>
<feature type="compositionally biased region" description="Low complexity" evidence="1">
    <location>
        <begin position="27"/>
        <end position="37"/>
    </location>
</feature>
<comment type="caution">
    <text evidence="2">The sequence shown here is derived from an EMBL/GenBank/DDBJ whole genome shotgun (WGS) entry which is preliminary data.</text>
</comment>
<proteinExistence type="predicted"/>
<keyword evidence="3" id="KW-1185">Reference proteome</keyword>
<accession>A0A2C5X9B9</accession>
<feature type="compositionally biased region" description="Low complexity" evidence="1">
    <location>
        <begin position="130"/>
        <end position="140"/>
    </location>
</feature>
<evidence type="ECO:0000313" key="2">
    <source>
        <dbReference type="EMBL" id="PHH53992.1"/>
    </source>
</evidence>
<protein>
    <submittedName>
        <fullName evidence="2">Uncharacterized protein</fullName>
    </submittedName>
</protein>
<reference evidence="2 3" key="2">
    <citation type="journal article" date="2013" name="IMA Fungus">
        <title>IMA Genome-F 1: Ceratocystis fimbriata: Draft nuclear genome sequence for the plant pathogen, Ceratocystis fimbriata.</title>
        <authorList>
            <person name="Wilken P.M."/>
            <person name="Steenkamp E.T."/>
            <person name="Wingfield M.J."/>
            <person name="de Beer Z.W."/>
            <person name="Wingfield B.D."/>
        </authorList>
    </citation>
    <scope>NUCLEOTIDE SEQUENCE [LARGE SCALE GENOMIC DNA]</scope>
    <source>
        <strain evidence="2 3">CBS 114723</strain>
    </source>
</reference>
<dbReference type="EMBL" id="APWK03000033">
    <property type="protein sequence ID" value="PHH53992.1"/>
    <property type="molecule type" value="Genomic_DNA"/>
</dbReference>
<feature type="compositionally biased region" description="Low complexity" evidence="1">
    <location>
        <begin position="87"/>
        <end position="107"/>
    </location>
</feature>
<evidence type="ECO:0000313" key="3">
    <source>
        <dbReference type="Proteomes" id="UP000222788"/>
    </source>
</evidence>
<feature type="compositionally biased region" description="Low complexity" evidence="1">
    <location>
        <begin position="270"/>
        <end position="316"/>
    </location>
</feature>
<dbReference type="OrthoDB" id="5419666at2759"/>
<feature type="region of interest" description="Disordered" evidence="1">
    <location>
        <begin position="24"/>
        <end position="319"/>
    </location>
</feature>
<sequence length="413" mass="44461">MSSLSRAFTNRRVKISLDIKESKDFMSRSSSTSKHNSNAARPKISGPVQLVHTTNMLSYNAPDIETTRRIPSSSSQNSAKSDAEYLSSPASYSASTVSTAPTSPESSICERPTTPEMFDIGPSSGSKNMSISSPISAPIRSDSKHMNISSPISPPVRSDSKHMNISSPISPPVRSDSRAMKISSPISGPMRSDSKHMKISSPISPPVRSDSRHMNISSPISAPAMSDMPPAIPRRAPSHTKKASIDAARQRSGSFTPAHFAPVSSHHPVSRSASTAAPSSPNRSIRSKSSMTFSRASTTSTSTTATSQSSFAAAKSPPMQSRPLYVAESPYESRQAEMSPFGQELAQVAEIAEEFGVKHRLEVIDEEERDLHARGLYAFAPEDYLQEIKAIRLSFFPESVIPNGGARPAAVWI</sequence>
<dbReference type="Proteomes" id="UP000222788">
    <property type="component" value="Unassembled WGS sequence"/>
</dbReference>
<evidence type="ECO:0000256" key="1">
    <source>
        <dbReference type="SAM" id="MobiDB-lite"/>
    </source>
</evidence>
<dbReference type="AlphaFoldDB" id="A0A2C5X9B9"/>
<organism evidence="2 3">
    <name type="scientific">Ceratocystis fimbriata CBS 114723</name>
    <dbReference type="NCBI Taxonomy" id="1035309"/>
    <lineage>
        <taxon>Eukaryota</taxon>
        <taxon>Fungi</taxon>
        <taxon>Dikarya</taxon>
        <taxon>Ascomycota</taxon>
        <taxon>Pezizomycotina</taxon>
        <taxon>Sordariomycetes</taxon>
        <taxon>Hypocreomycetidae</taxon>
        <taxon>Microascales</taxon>
        <taxon>Ceratocystidaceae</taxon>
        <taxon>Ceratocystis</taxon>
    </lineage>
</organism>
<reference evidence="2 3" key="1">
    <citation type="journal article" date="2013" name="Fungal Biol.">
        <title>Analysis of microsatellite markers in the genome of the plant pathogen Ceratocystis fimbriata.</title>
        <authorList>
            <person name="Simpson M.C."/>
            <person name="Wilken P.M."/>
            <person name="Coetzee M.P."/>
            <person name="Wingfield M.J."/>
            <person name="Wingfield B.D."/>
        </authorList>
    </citation>
    <scope>NUCLEOTIDE SEQUENCE [LARGE SCALE GENOMIC DNA]</scope>
    <source>
        <strain evidence="2 3">CBS 114723</strain>
    </source>
</reference>